<dbReference type="InterPro" id="IPR038763">
    <property type="entry name" value="DHH_sf"/>
</dbReference>
<organism evidence="2 3">
    <name type="scientific">Ruminococcus bicirculans</name>
    <name type="common">ex Wegman et al. 2014</name>
    <dbReference type="NCBI Taxonomy" id="1160721"/>
    <lineage>
        <taxon>Bacteria</taxon>
        <taxon>Bacillati</taxon>
        <taxon>Bacillota</taxon>
        <taxon>Clostridia</taxon>
        <taxon>Eubacteriales</taxon>
        <taxon>Oscillospiraceae</taxon>
        <taxon>Ruminococcus</taxon>
    </lineage>
</organism>
<dbReference type="RefSeq" id="WP_195221276.1">
    <property type="nucleotide sequence ID" value="NZ_JADMWL010000013.1"/>
</dbReference>
<feature type="domain" description="Guanylate kinase-like" evidence="1">
    <location>
        <begin position="317"/>
        <end position="500"/>
    </location>
</feature>
<protein>
    <submittedName>
        <fullName evidence="2">DHH family phosphoesterase</fullName>
    </submittedName>
</protein>
<dbReference type="Gene3D" id="3.90.1640.10">
    <property type="entry name" value="inorganic pyrophosphatase (n-terminal core)"/>
    <property type="match status" value="1"/>
</dbReference>
<name>A0AAW6EKU7_9FIRM</name>
<dbReference type="InterPro" id="IPR008144">
    <property type="entry name" value="Guanylate_kin-like_dom"/>
</dbReference>
<dbReference type="SUPFAM" id="SSF64182">
    <property type="entry name" value="DHH phosphoesterases"/>
    <property type="match status" value="1"/>
</dbReference>
<dbReference type="Pfam" id="PF00625">
    <property type="entry name" value="Guanylate_kin"/>
    <property type="match status" value="1"/>
</dbReference>
<sequence length="501" mass="56207">MDVTIKEIAEKLKEYDNYSVVYHIRPDGDAVGSSFALALALQSIGKKCTVKGQDDIPRIHRYMTDKVQLDEIADPVYIAVDSASRHRVGIFGDKHFTFCIDHHHNTFDNVDYRYVETDTGACAELIYKIIKEMGATVTKQIADLLYTAIVTDTMCFRTTDTRVQTFEVATELAKAGADVYHIGRINTFIKSAGRMKIENILRDSFHFTYNNQIVTGIIMLKDLEMAGVLDSDIEGINSLVEQIEGVRIGVTIRELPDGRMRCSMRSNGNISVDEISKMFGGGGHTHAACAELSMSAEDAREVMERTCREYLESKEHGRINVFIGASACGKTTLCTILDKEYDTVHKVVTDTTRSPRKGEQNGIHYHFVTEQFFRNNLPLYAEVNIYDNHYYGSNGKRIADALDGGKADVVICLDINGAKALKNHYGEQVRVIYVHRDIEKIYAAIDERVANGEITAESAVHRKEQVLRDIESRNDPAIDFEFDNNGTLENSIGQLKEIMGL</sequence>
<evidence type="ECO:0000313" key="2">
    <source>
        <dbReference type="EMBL" id="MDB8750479.1"/>
    </source>
</evidence>
<dbReference type="SMART" id="SM00072">
    <property type="entry name" value="GuKc"/>
    <property type="match status" value="1"/>
</dbReference>
<dbReference type="PROSITE" id="PS00856">
    <property type="entry name" value="GUANYLATE_KINASE_1"/>
    <property type="match status" value="1"/>
</dbReference>
<dbReference type="Gene3D" id="3.40.50.300">
    <property type="entry name" value="P-loop containing nucleotide triphosphate hydrolases"/>
    <property type="match status" value="1"/>
</dbReference>
<proteinExistence type="predicted"/>
<dbReference type="InterPro" id="IPR003156">
    <property type="entry name" value="DHHA1_dom"/>
</dbReference>
<evidence type="ECO:0000313" key="3">
    <source>
        <dbReference type="Proteomes" id="UP001213042"/>
    </source>
</evidence>
<dbReference type="PANTHER" id="PTHR47618">
    <property type="entry name" value="BIFUNCTIONAL OLIGORIBONUCLEASE AND PAP PHOSPHATASE NRNA"/>
    <property type="match status" value="1"/>
</dbReference>
<comment type="caution">
    <text evidence="2">The sequence shown here is derived from an EMBL/GenBank/DDBJ whole genome shotgun (WGS) entry which is preliminary data.</text>
</comment>
<dbReference type="GO" id="GO:0003676">
    <property type="term" value="F:nucleic acid binding"/>
    <property type="evidence" value="ECO:0007669"/>
    <property type="project" value="InterPro"/>
</dbReference>
<dbReference type="Proteomes" id="UP001213042">
    <property type="component" value="Unassembled WGS sequence"/>
</dbReference>
<dbReference type="Gene3D" id="3.10.310.30">
    <property type="match status" value="1"/>
</dbReference>
<gene>
    <name evidence="2" type="ORF">PNW00_08480</name>
</gene>
<dbReference type="InterPro" id="IPR008145">
    <property type="entry name" value="GK/Ca_channel_bsu"/>
</dbReference>
<dbReference type="EMBL" id="JAQMLU010000013">
    <property type="protein sequence ID" value="MDB8750479.1"/>
    <property type="molecule type" value="Genomic_DNA"/>
</dbReference>
<dbReference type="PANTHER" id="PTHR47618:SF1">
    <property type="entry name" value="BIFUNCTIONAL OLIGORIBONUCLEASE AND PAP PHOSPHATASE NRNA"/>
    <property type="match status" value="1"/>
</dbReference>
<dbReference type="InterPro" id="IPR020590">
    <property type="entry name" value="Guanylate_kinase_CS"/>
</dbReference>
<accession>A0AAW6EKU7</accession>
<dbReference type="AlphaFoldDB" id="A0AAW6EKU7"/>
<dbReference type="InterPro" id="IPR051319">
    <property type="entry name" value="Oligoribo/pAp-PDE_c-di-AMP_PDE"/>
</dbReference>
<dbReference type="Pfam" id="PF02272">
    <property type="entry name" value="DHHA1"/>
    <property type="match status" value="1"/>
</dbReference>
<reference evidence="2" key="1">
    <citation type="submission" date="2023-01" db="EMBL/GenBank/DDBJ databases">
        <title>Human gut microbiome strain richness.</title>
        <authorList>
            <person name="Chen-Liaw A."/>
        </authorList>
    </citation>
    <scope>NUCLEOTIDE SEQUENCE</scope>
    <source>
        <strain evidence="2">D43st1_D9_D43t1_170807</strain>
    </source>
</reference>
<evidence type="ECO:0000259" key="1">
    <source>
        <dbReference type="PROSITE" id="PS50052"/>
    </source>
</evidence>
<dbReference type="Pfam" id="PF01368">
    <property type="entry name" value="DHH"/>
    <property type="match status" value="1"/>
</dbReference>
<dbReference type="SUPFAM" id="SSF52540">
    <property type="entry name" value="P-loop containing nucleoside triphosphate hydrolases"/>
    <property type="match status" value="1"/>
</dbReference>
<dbReference type="InterPro" id="IPR001667">
    <property type="entry name" value="DDH_dom"/>
</dbReference>
<dbReference type="InterPro" id="IPR027417">
    <property type="entry name" value="P-loop_NTPase"/>
</dbReference>
<dbReference type="PROSITE" id="PS50052">
    <property type="entry name" value="GUANYLATE_KINASE_2"/>
    <property type="match status" value="1"/>
</dbReference>